<dbReference type="OrthoDB" id="7826912at2"/>
<feature type="coiled-coil region" evidence="1">
    <location>
        <begin position="321"/>
        <end position="348"/>
    </location>
</feature>
<keyword evidence="3" id="KW-1185">Reference proteome</keyword>
<evidence type="ECO:0000313" key="3">
    <source>
        <dbReference type="Proteomes" id="UP000298781"/>
    </source>
</evidence>
<feature type="coiled-coil region" evidence="1">
    <location>
        <begin position="47"/>
        <end position="197"/>
    </location>
</feature>
<dbReference type="AlphaFoldDB" id="A0A4D7B2P6"/>
<feature type="coiled-coil region" evidence="1">
    <location>
        <begin position="240"/>
        <end position="288"/>
    </location>
</feature>
<name>A0A4D7B2P6_9HYPH</name>
<dbReference type="KEGG" id="pstg:E8M01_05825"/>
<gene>
    <name evidence="2" type="ORF">E8M01_05825</name>
</gene>
<sequence length="431" mass="46429">MTIETAMVFALGFLLAALLALGLLGAVWRRAVRLTTRRVENAIPLSMAEIKADKDQLRAEFAVASRRLEMNAEALRGKVNDQIVELARKTEAIRDLNAELAAKAAAISGLEAGKAALEAALAAAEAADAEKARELTISAKILEQKEAEFAALDKELADKLVENDGQRVEIVALRTQTENLRSQVTQLSKDLAEAETDLTGHRQSFVETSTLLTGERQRAAGLGDDILALRGKLKAETDLTAGLKAEIDTLKAEIATQQERATREQVARDTAEQALGVLETERDKLKTRLAAQTMRNTETVKGLRETAETLKAEKGLLDGSLAQARDDRERIQRELAALKRDIEAAKARDGRDSTLLRERVSEVAVEVARVAALLEGPNSKIEAMLADYAAGKASGTAKAGRPRGELSLADRILAVQAHAKAPANGTQQPAE</sequence>
<accession>A0A4D7B2P6</accession>
<keyword evidence="1" id="KW-0175">Coiled coil</keyword>
<dbReference type="RefSeq" id="WP_136959263.1">
    <property type="nucleotide sequence ID" value="NZ_CP039690.1"/>
</dbReference>
<reference evidence="2 3" key="1">
    <citation type="submission" date="2019-04" db="EMBL/GenBank/DDBJ databases">
        <title>Phreatobacter aquaticus sp. nov.</title>
        <authorList>
            <person name="Choi A."/>
        </authorList>
    </citation>
    <scope>NUCLEOTIDE SEQUENCE [LARGE SCALE GENOMIC DNA]</scope>
    <source>
        <strain evidence="2 3">KCTC 52518</strain>
    </source>
</reference>
<organism evidence="2 3">
    <name type="scientific">Phreatobacter stygius</name>
    <dbReference type="NCBI Taxonomy" id="1940610"/>
    <lineage>
        <taxon>Bacteria</taxon>
        <taxon>Pseudomonadati</taxon>
        <taxon>Pseudomonadota</taxon>
        <taxon>Alphaproteobacteria</taxon>
        <taxon>Hyphomicrobiales</taxon>
        <taxon>Phreatobacteraceae</taxon>
        <taxon>Phreatobacter</taxon>
    </lineage>
</organism>
<dbReference type="EMBL" id="CP039690">
    <property type="protein sequence ID" value="QCI63806.1"/>
    <property type="molecule type" value="Genomic_DNA"/>
</dbReference>
<evidence type="ECO:0000256" key="1">
    <source>
        <dbReference type="SAM" id="Coils"/>
    </source>
</evidence>
<proteinExistence type="predicted"/>
<protein>
    <submittedName>
        <fullName evidence="2">Uncharacterized protein</fullName>
    </submittedName>
</protein>
<dbReference type="Proteomes" id="UP000298781">
    <property type="component" value="Chromosome"/>
</dbReference>
<evidence type="ECO:0000313" key="2">
    <source>
        <dbReference type="EMBL" id="QCI63806.1"/>
    </source>
</evidence>
<dbReference type="Gene3D" id="1.10.287.1490">
    <property type="match status" value="1"/>
</dbReference>